<gene>
    <name evidence="1" type="ORF">THRCLA_04598</name>
</gene>
<accession>A0A1V9ZYK3</accession>
<reference evidence="1 2" key="1">
    <citation type="journal article" date="2014" name="Genome Biol. Evol.">
        <title>The secreted proteins of Achlya hypogyna and Thraustotheca clavata identify the ancestral oomycete secretome and reveal gene acquisitions by horizontal gene transfer.</title>
        <authorList>
            <person name="Misner I."/>
            <person name="Blouin N."/>
            <person name="Leonard G."/>
            <person name="Richards T.A."/>
            <person name="Lane C.E."/>
        </authorList>
    </citation>
    <scope>NUCLEOTIDE SEQUENCE [LARGE SCALE GENOMIC DNA]</scope>
    <source>
        <strain evidence="1 2">ATCC 34112</strain>
    </source>
</reference>
<evidence type="ECO:0000313" key="1">
    <source>
        <dbReference type="EMBL" id="OQS03088.1"/>
    </source>
</evidence>
<comment type="caution">
    <text evidence="1">The sequence shown here is derived from an EMBL/GenBank/DDBJ whole genome shotgun (WGS) entry which is preliminary data.</text>
</comment>
<proteinExistence type="predicted"/>
<evidence type="ECO:0000313" key="2">
    <source>
        <dbReference type="Proteomes" id="UP000243217"/>
    </source>
</evidence>
<evidence type="ECO:0008006" key="3">
    <source>
        <dbReference type="Google" id="ProtNLM"/>
    </source>
</evidence>
<name>A0A1V9ZYK3_9STRA</name>
<dbReference type="OrthoDB" id="10302546at2759"/>
<dbReference type="EMBL" id="JNBS01001001">
    <property type="protein sequence ID" value="OQS03088.1"/>
    <property type="molecule type" value="Genomic_DNA"/>
</dbReference>
<sequence length="286" mass="33329">SKWQKLAVNEAKRKSQAIAENNQLKSLVREKEITAKALSGILQKTWQQSKAMMYVNNTKDKWKQLVLVKDPNFRELAMHQIVDREFEKIDSAFVEAGIMDVDCDVRKYLTKTLQNDTIEFTTIVNSNKKLPLQLVIQAAWKMVQGDISIDIENHAPSQKHLVTEAFYTTSPLNHPLGQFQRRVICKKYVHPAEQDKRCIIVCRSVVDDEVYPYEENMPYANEIFWLLLEGNNTLTNFKLYHKVQPSVYNPEITMSSLWCTRMKEHFESLRQNFIRHTTQPHTAIAS</sequence>
<dbReference type="Proteomes" id="UP000243217">
    <property type="component" value="Unassembled WGS sequence"/>
</dbReference>
<protein>
    <recommendedName>
        <fullName evidence="3">START domain-containing protein</fullName>
    </recommendedName>
</protein>
<dbReference type="AlphaFoldDB" id="A0A1V9ZYK3"/>
<keyword evidence="2" id="KW-1185">Reference proteome</keyword>
<feature type="non-terminal residue" evidence="1">
    <location>
        <position position="1"/>
    </location>
</feature>
<organism evidence="1 2">
    <name type="scientific">Thraustotheca clavata</name>
    <dbReference type="NCBI Taxonomy" id="74557"/>
    <lineage>
        <taxon>Eukaryota</taxon>
        <taxon>Sar</taxon>
        <taxon>Stramenopiles</taxon>
        <taxon>Oomycota</taxon>
        <taxon>Saprolegniomycetes</taxon>
        <taxon>Saprolegniales</taxon>
        <taxon>Achlyaceae</taxon>
        <taxon>Thraustotheca</taxon>
    </lineage>
</organism>